<dbReference type="Proteomes" id="UP000295763">
    <property type="component" value="Unassembled WGS sequence"/>
</dbReference>
<sequence>MKKVSRIILLCLFFIFSMNCFGREEFFCFRNIETDKILLVKPDLSYILHYPSKYKVNLSKKPSNIEIIDDFEGKPEYFKTYNVFYKKKSIGIYKVEIQGYIIYSVTYLDVRKNKIYYFDSELDETEKEKFNCL</sequence>
<protein>
    <submittedName>
        <fullName evidence="1">Uncharacterized protein</fullName>
    </submittedName>
</protein>
<gene>
    <name evidence="1" type="ORF">EDC44_1505</name>
</gene>
<dbReference type="EMBL" id="SLYB01000050">
    <property type="protein sequence ID" value="TCP88665.1"/>
    <property type="molecule type" value="Genomic_DNA"/>
</dbReference>
<dbReference type="OrthoDB" id="9096196at2"/>
<dbReference type="AlphaFoldDB" id="A0A4R2SIS2"/>
<evidence type="ECO:0000313" key="2">
    <source>
        <dbReference type="Proteomes" id="UP000295763"/>
    </source>
</evidence>
<dbReference type="RefSeq" id="WP_131979742.1">
    <property type="nucleotide sequence ID" value="NZ_SLYB01000050.1"/>
</dbReference>
<proteinExistence type="predicted"/>
<reference evidence="1 2" key="1">
    <citation type="submission" date="2019-03" db="EMBL/GenBank/DDBJ databases">
        <title>Genomic Encyclopedia of Type Strains, Phase IV (KMG-IV): sequencing the most valuable type-strain genomes for metagenomic binning, comparative biology and taxonomic classification.</title>
        <authorList>
            <person name="Goeker M."/>
        </authorList>
    </citation>
    <scope>NUCLEOTIDE SEQUENCE [LARGE SCALE GENOMIC DNA]</scope>
    <source>
        <strain evidence="1 2">DSM 28404</strain>
    </source>
</reference>
<name>A0A4R2SIS2_9PAST</name>
<keyword evidence="2" id="KW-1185">Reference proteome</keyword>
<evidence type="ECO:0000313" key="1">
    <source>
        <dbReference type="EMBL" id="TCP88665.1"/>
    </source>
</evidence>
<accession>A0A4R2SIS2</accession>
<organism evidence="1 2">
    <name type="scientific">Cricetibacter osteomyelitidis</name>
    <dbReference type="NCBI Taxonomy" id="1521931"/>
    <lineage>
        <taxon>Bacteria</taxon>
        <taxon>Pseudomonadati</taxon>
        <taxon>Pseudomonadota</taxon>
        <taxon>Gammaproteobacteria</taxon>
        <taxon>Pasteurellales</taxon>
        <taxon>Pasteurellaceae</taxon>
        <taxon>Cricetibacter</taxon>
    </lineage>
</organism>
<comment type="caution">
    <text evidence="1">The sequence shown here is derived from an EMBL/GenBank/DDBJ whole genome shotgun (WGS) entry which is preliminary data.</text>
</comment>